<protein>
    <submittedName>
        <fullName evidence="3">Sigma-70 family RNA polymerase sigma factor</fullName>
    </submittedName>
</protein>
<name>A0ABZ0WE82_9BURK</name>
<keyword evidence="4" id="KW-1185">Reference proteome</keyword>
<dbReference type="SUPFAM" id="SSF88946">
    <property type="entry name" value="Sigma2 domain of RNA polymerase sigma factors"/>
    <property type="match status" value="1"/>
</dbReference>
<evidence type="ECO:0000313" key="3">
    <source>
        <dbReference type="EMBL" id="WQD75617.1"/>
    </source>
</evidence>
<gene>
    <name evidence="3" type="ORF">U0042_15800</name>
</gene>
<dbReference type="Gene3D" id="1.10.10.10">
    <property type="entry name" value="Winged helix-like DNA-binding domain superfamily/Winged helix DNA-binding domain"/>
    <property type="match status" value="1"/>
</dbReference>
<dbReference type="InterPro" id="IPR052704">
    <property type="entry name" value="ECF_Sigma-70_Domain"/>
</dbReference>
<dbReference type="NCBIfam" id="TIGR02937">
    <property type="entry name" value="sigma70-ECF"/>
    <property type="match status" value="1"/>
</dbReference>
<reference evidence="3 4" key="1">
    <citation type="submission" date="2023-12" db="EMBL/GenBank/DDBJ databases">
        <title>Genome sequencing and assembly of bacterial species from a model synthetic community.</title>
        <authorList>
            <person name="Hogle S.L."/>
        </authorList>
    </citation>
    <scope>NUCLEOTIDE SEQUENCE [LARGE SCALE GENOMIC DNA]</scope>
    <source>
        <strain evidence="3 4">HAMBI 2494</strain>
    </source>
</reference>
<dbReference type="InterPro" id="IPR036388">
    <property type="entry name" value="WH-like_DNA-bd_sf"/>
</dbReference>
<proteinExistence type="predicted"/>
<dbReference type="InterPro" id="IPR013249">
    <property type="entry name" value="RNA_pol_sigma70_r4_t2"/>
</dbReference>
<dbReference type="RefSeq" id="WP_114814521.1">
    <property type="nucleotide sequence ID" value="NZ_CP139965.1"/>
</dbReference>
<evidence type="ECO:0000259" key="2">
    <source>
        <dbReference type="Pfam" id="PF08281"/>
    </source>
</evidence>
<sequence length="346" mass="36947">MTQSSSSNNGITAFEALRSRLESLAYRLLRSRAEAEDVVQDAWLKWHAADANALREPAAWLATITTRLAIDRLRRLRRERLPHTHGSGPWPAGSGDSGNSGLATDWAPSAEDLALRAAEISHGLLLLLERLSPVERAAFVLHEGFDCDYAEIARIVGKTPANCRQIVHRARARLQRPGMPAAPDDPARHRQVVDHLREAIASQDRAGVMALLGATTVVACVASEDALPVDRDVVSALACASQGSEEAHACGQALRAESIATIDGESRIALFGADGEIVALVAVSVGVEEGENAPVARMAIITDAAVVYAANRLYGARAIKRLLQRIFAQPARSGAVRCSVEEAIAA</sequence>
<organism evidence="3 4">
    <name type="scientific">Paraburkholderia kururiensis</name>
    <dbReference type="NCBI Taxonomy" id="984307"/>
    <lineage>
        <taxon>Bacteria</taxon>
        <taxon>Pseudomonadati</taxon>
        <taxon>Pseudomonadota</taxon>
        <taxon>Betaproteobacteria</taxon>
        <taxon>Burkholderiales</taxon>
        <taxon>Burkholderiaceae</taxon>
        <taxon>Paraburkholderia</taxon>
    </lineage>
</organism>
<evidence type="ECO:0000259" key="1">
    <source>
        <dbReference type="Pfam" id="PF04542"/>
    </source>
</evidence>
<dbReference type="SUPFAM" id="SSF88659">
    <property type="entry name" value="Sigma3 and sigma4 domains of RNA polymerase sigma factors"/>
    <property type="match status" value="1"/>
</dbReference>
<feature type="domain" description="RNA polymerase sigma factor 70 region 4 type 2" evidence="2">
    <location>
        <begin position="124"/>
        <end position="174"/>
    </location>
</feature>
<dbReference type="EMBL" id="CP139965">
    <property type="protein sequence ID" value="WQD75617.1"/>
    <property type="molecule type" value="Genomic_DNA"/>
</dbReference>
<dbReference type="PANTHER" id="PTHR30173:SF36">
    <property type="entry name" value="ECF RNA POLYMERASE SIGMA FACTOR SIGJ"/>
    <property type="match status" value="1"/>
</dbReference>
<dbReference type="InterPro" id="IPR014284">
    <property type="entry name" value="RNA_pol_sigma-70_dom"/>
</dbReference>
<evidence type="ECO:0000313" key="4">
    <source>
        <dbReference type="Proteomes" id="UP001325479"/>
    </source>
</evidence>
<dbReference type="Pfam" id="PF04542">
    <property type="entry name" value="Sigma70_r2"/>
    <property type="match status" value="1"/>
</dbReference>
<dbReference type="Pfam" id="PF08281">
    <property type="entry name" value="Sigma70_r4_2"/>
    <property type="match status" value="1"/>
</dbReference>
<dbReference type="PANTHER" id="PTHR30173">
    <property type="entry name" value="SIGMA 19 FACTOR"/>
    <property type="match status" value="1"/>
</dbReference>
<accession>A0ABZ0WE82</accession>
<dbReference type="Gene3D" id="1.10.1740.10">
    <property type="match status" value="1"/>
</dbReference>
<dbReference type="Proteomes" id="UP001325479">
    <property type="component" value="Chromosome"/>
</dbReference>
<dbReference type="InterPro" id="IPR013324">
    <property type="entry name" value="RNA_pol_sigma_r3/r4-like"/>
</dbReference>
<dbReference type="InterPro" id="IPR007627">
    <property type="entry name" value="RNA_pol_sigma70_r2"/>
</dbReference>
<feature type="domain" description="RNA polymerase sigma-70 region 2" evidence="1">
    <location>
        <begin position="14"/>
        <end position="78"/>
    </location>
</feature>
<dbReference type="InterPro" id="IPR013325">
    <property type="entry name" value="RNA_pol_sigma_r2"/>
</dbReference>